<gene>
    <name evidence="2" type="ORF">VCR4J5_1510100</name>
</gene>
<dbReference type="EMBL" id="CCJX01000059">
    <property type="protein sequence ID" value="CDT11672.1"/>
    <property type="molecule type" value="Genomic_DNA"/>
</dbReference>
<protein>
    <recommendedName>
        <fullName evidence="1">ATPase dynein-related AAA domain-containing protein</fullName>
    </recommendedName>
</protein>
<dbReference type="RefSeq" id="WP_053085779.1">
    <property type="nucleotide sequence ID" value="NZ_CAWMAN010000026.1"/>
</dbReference>
<evidence type="ECO:0000313" key="2">
    <source>
        <dbReference type="EMBL" id="CDT11672.1"/>
    </source>
</evidence>
<evidence type="ECO:0000313" key="3">
    <source>
        <dbReference type="Proteomes" id="UP000049077"/>
    </source>
</evidence>
<dbReference type="PANTHER" id="PTHR37291:SF1">
    <property type="entry name" value="TYPE IV METHYL-DIRECTED RESTRICTION ENZYME ECOKMCRB SUBUNIT"/>
    <property type="match status" value="1"/>
</dbReference>
<reference evidence="2 3" key="1">
    <citation type="submission" date="2014-06" db="EMBL/GenBank/DDBJ databases">
        <authorList>
            <person name="Le Roux F."/>
        </authorList>
    </citation>
    <scope>NUCLEOTIDE SEQUENCE [LARGE SCALE GENOMIC DNA]</scope>
    <source>
        <strain evidence="2 3">J5-4</strain>
    </source>
</reference>
<accession>A0ABM9QPL6</accession>
<dbReference type="InterPro" id="IPR052934">
    <property type="entry name" value="Methyl-DNA_Rec/Restrict_Enz"/>
</dbReference>
<dbReference type="InterPro" id="IPR027417">
    <property type="entry name" value="P-loop_NTPase"/>
</dbReference>
<dbReference type="PANTHER" id="PTHR37291">
    <property type="entry name" value="5-METHYLCYTOSINE-SPECIFIC RESTRICTION ENZYME B"/>
    <property type="match status" value="1"/>
</dbReference>
<sequence length="860" mass="98760">MNVIKQYLIECGYTEEFLETTDVRFDEPKLIILIEKWQHQPSLRKFVEFAARFHLTPYSGNRDCLLFKLEVAGSSVRNTVLGGFNGSKQEFEFAGTRFNPEKISSALNSNSGWLRTTSELKVLAQQLNVFFDENEKPTPKYFWVKMSRSDIDSVLEQLIDKWLVGVQGSTQLTSISIEEYFTQVFESRDGNNGEWIREYRAYNQLTVEEKTASEFAIKELWTKASTWVASIKNGIMSGEDYRKSESDLVEFTRLLARGTSPELYNQSIALLNRLAEEGKISRRYWATTNRVFASLHPTKLSTAVAEEALRKVYQYLDIRFQLKLKNLSTLNWYELNQELLSKIQPILKGVLDTDAVNVTLWYIYESITETSAKETSEVREPASNYGEKLMNIPLNQILYGPPGTGKTYHTIEAAVQAADPDFYASINIDPKTGVSEEQRDSLTKKYKALTDDGRIRFVTFHQSYGYEEFVEGLSATTTNNDQIKYSVKDGVFKALVCEATKNIEDSQKNCELITKEQKFDLALDSFKASAFEESDSFPLTEAVSIVTIEDEGFRYCGEWKSSQIMKFEDLKSLYLADVQTRQDVKRADFVSGLAKQHATYFIKALKRIEGFIPSEVPVYEKKKKQNYVLVIDEINRGNISKIFGELITLIEPSKRLGAVEEIEVMLPHTPGLFSVPDNLYIIGTMNTADRSLAMMDTALRRRFDFKEMMPNPKLFADKEVKGINLSKLLETLNKRIEVLYDREHTLGHAFLFPVFNEVDEGKAFIELQSAFKNKIIPLLEEYFYEDWSKIRLVLGDSLKQDEGLQFLQRTEDFYSELFGPEHGLELYEDCKVTYSFKPFGEGTVWQNPTAFKTIYAKDSE</sequence>
<dbReference type="Proteomes" id="UP000049077">
    <property type="component" value="Unassembled WGS sequence"/>
</dbReference>
<dbReference type="Pfam" id="PF07728">
    <property type="entry name" value="AAA_5"/>
    <property type="match status" value="1"/>
</dbReference>
<organism evidence="2 3">
    <name type="scientific">Vibrio crassostreae</name>
    <dbReference type="NCBI Taxonomy" id="246167"/>
    <lineage>
        <taxon>Bacteria</taxon>
        <taxon>Pseudomonadati</taxon>
        <taxon>Pseudomonadota</taxon>
        <taxon>Gammaproteobacteria</taxon>
        <taxon>Vibrionales</taxon>
        <taxon>Vibrionaceae</taxon>
        <taxon>Vibrio</taxon>
    </lineage>
</organism>
<name>A0ABM9QPL6_9VIBR</name>
<feature type="domain" description="ATPase dynein-related AAA" evidence="1">
    <location>
        <begin position="623"/>
        <end position="703"/>
    </location>
</feature>
<keyword evidence="3" id="KW-1185">Reference proteome</keyword>
<proteinExistence type="predicted"/>
<dbReference type="Gene3D" id="3.40.50.300">
    <property type="entry name" value="P-loop containing nucleotide triphosphate hydrolases"/>
    <property type="match status" value="1"/>
</dbReference>
<evidence type="ECO:0000259" key="1">
    <source>
        <dbReference type="Pfam" id="PF07728"/>
    </source>
</evidence>
<dbReference type="InterPro" id="IPR011704">
    <property type="entry name" value="ATPase_dyneun-rel_AAA"/>
</dbReference>
<dbReference type="SUPFAM" id="SSF52540">
    <property type="entry name" value="P-loop containing nucleoside triphosphate hydrolases"/>
    <property type="match status" value="1"/>
</dbReference>
<comment type="caution">
    <text evidence="2">The sequence shown here is derived from an EMBL/GenBank/DDBJ whole genome shotgun (WGS) entry which is preliminary data.</text>
</comment>